<reference evidence="2 3" key="1">
    <citation type="journal article" date="2018" name="Mol. Biol. Evol.">
        <title>Broad Genomic Sampling Reveals a Smut Pathogenic Ancestry of the Fungal Clade Ustilaginomycotina.</title>
        <authorList>
            <person name="Kijpornyongpan T."/>
            <person name="Mondo S.J."/>
            <person name="Barry K."/>
            <person name="Sandor L."/>
            <person name="Lee J."/>
            <person name="Lipzen A."/>
            <person name="Pangilinan J."/>
            <person name="LaButti K."/>
            <person name="Hainaut M."/>
            <person name="Henrissat B."/>
            <person name="Grigoriev I.V."/>
            <person name="Spatafora J.W."/>
            <person name="Aime M.C."/>
        </authorList>
    </citation>
    <scope>NUCLEOTIDE SEQUENCE [LARGE SCALE GENOMIC DNA]</scope>
    <source>
        <strain evidence="2 3">MCA 5214</strain>
    </source>
</reference>
<evidence type="ECO:0000256" key="1">
    <source>
        <dbReference type="SAM" id="SignalP"/>
    </source>
</evidence>
<dbReference type="EMBL" id="KZ819671">
    <property type="protein sequence ID" value="PWN26628.1"/>
    <property type="molecule type" value="Genomic_DNA"/>
</dbReference>
<keyword evidence="1" id="KW-0732">Signal</keyword>
<feature type="signal peptide" evidence="1">
    <location>
        <begin position="1"/>
        <end position="18"/>
    </location>
</feature>
<keyword evidence="3" id="KW-1185">Reference proteome</keyword>
<evidence type="ECO:0000313" key="3">
    <source>
        <dbReference type="Proteomes" id="UP000245884"/>
    </source>
</evidence>
<name>A0A316UPD1_9BASI</name>
<evidence type="ECO:0000313" key="2">
    <source>
        <dbReference type="EMBL" id="PWN26628.1"/>
    </source>
</evidence>
<dbReference type="Proteomes" id="UP000245884">
    <property type="component" value="Unassembled WGS sequence"/>
</dbReference>
<feature type="chain" id="PRO_5016343725" evidence="1">
    <location>
        <begin position="19"/>
        <end position="151"/>
    </location>
</feature>
<organism evidence="2 3">
    <name type="scientific">Jaminaea rosea</name>
    <dbReference type="NCBI Taxonomy" id="1569628"/>
    <lineage>
        <taxon>Eukaryota</taxon>
        <taxon>Fungi</taxon>
        <taxon>Dikarya</taxon>
        <taxon>Basidiomycota</taxon>
        <taxon>Ustilaginomycotina</taxon>
        <taxon>Exobasidiomycetes</taxon>
        <taxon>Microstromatales</taxon>
        <taxon>Microstromatales incertae sedis</taxon>
        <taxon>Jaminaea</taxon>
    </lineage>
</organism>
<protein>
    <submittedName>
        <fullName evidence="2">Uncharacterized protein</fullName>
    </submittedName>
</protein>
<sequence length="151" mass="16191">MPTIMLLTSALCLTAVLSTSILAGAGPECKKGDSSQHCVYTVGDAYLAAKNPVSMFQPYHVLASSRDKYGESAFLIEDFLNGSFGLQCKKSSRMETFVFLFQGNANHLFSRTANTGVAKAYFDDGVKRGKLTPGTEMISSKDGVDIIGDCP</sequence>
<proteinExistence type="predicted"/>
<accession>A0A316UPD1</accession>
<gene>
    <name evidence="2" type="ORF">BDZ90DRAFT_261430</name>
</gene>
<dbReference type="AlphaFoldDB" id="A0A316UPD1"/>
<dbReference type="RefSeq" id="XP_025361240.1">
    <property type="nucleotide sequence ID" value="XM_025508374.1"/>
</dbReference>
<dbReference type="GeneID" id="37030197"/>